<dbReference type="PATRIC" id="fig|34073.19.peg.6591"/>
<dbReference type="Gene3D" id="3.20.20.140">
    <property type="entry name" value="Metal-dependent hydrolases"/>
    <property type="match status" value="1"/>
</dbReference>
<keyword evidence="4" id="KW-1185">Reference proteome</keyword>
<dbReference type="SUPFAM" id="SSF51556">
    <property type="entry name" value="Metallo-dependent hydrolases"/>
    <property type="match status" value="1"/>
</dbReference>
<dbReference type="GO" id="GO:0016831">
    <property type="term" value="F:carboxy-lyase activity"/>
    <property type="evidence" value="ECO:0007669"/>
    <property type="project" value="InterPro"/>
</dbReference>
<dbReference type="InterPro" id="IPR006680">
    <property type="entry name" value="Amidohydro-rel"/>
</dbReference>
<evidence type="ECO:0000313" key="3">
    <source>
        <dbReference type="EMBL" id="KLN52462.1"/>
    </source>
</evidence>
<reference evidence="3 4" key="1">
    <citation type="submission" date="2015-03" db="EMBL/GenBank/DDBJ databases">
        <title>Genome sequence of Variovorax paradoxus TBEA6.</title>
        <authorList>
            <person name="Poehlein A."/>
            <person name="Schuldes J."/>
            <person name="Wuebbeler J.H."/>
            <person name="Hiessl S."/>
            <person name="Steinbuechel A."/>
            <person name="Daniel R."/>
        </authorList>
    </citation>
    <scope>NUCLEOTIDE SEQUENCE [LARGE SCALE GENOMIC DNA]</scope>
    <source>
        <strain evidence="3 4">TBEA6</strain>
    </source>
</reference>
<feature type="domain" description="Amidohydrolase-related" evidence="2">
    <location>
        <begin position="39"/>
        <end position="320"/>
    </location>
</feature>
<evidence type="ECO:0000259" key="2">
    <source>
        <dbReference type="Pfam" id="PF04909"/>
    </source>
</evidence>
<keyword evidence="1" id="KW-0456">Lyase</keyword>
<dbReference type="Pfam" id="PF04909">
    <property type="entry name" value="Amidohydro_2"/>
    <property type="match status" value="1"/>
</dbReference>
<dbReference type="PANTHER" id="PTHR21240">
    <property type="entry name" value="2-AMINO-3-CARBOXYLMUCONATE-6-SEMIALDEHYDE DECARBOXYLASE"/>
    <property type="match status" value="1"/>
</dbReference>
<organism evidence="3 4">
    <name type="scientific">Variovorax paradoxus</name>
    <dbReference type="NCBI Taxonomy" id="34073"/>
    <lineage>
        <taxon>Bacteria</taxon>
        <taxon>Pseudomonadati</taxon>
        <taxon>Pseudomonadota</taxon>
        <taxon>Betaproteobacteria</taxon>
        <taxon>Burkholderiales</taxon>
        <taxon>Comamonadaceae</taxon>
        <taxon>Variovorax</taxon>
    </lineage>
</organism>
<evidence type="ECO:0000256" key="1">
    <source>
        <dbReference type="ARBA" id="ARBA00023239"/>
    </source>
</evidence>
<dbReference type="AlphaFoldDB" id="A0A0H2LVF2"/>
<evidence type="ECO:0000313" key="4">
    <source>
        <dbReference type="Proteomes" id="UP000035170"/>
    </source>
</evidence>
<keyword evidence="3" id="KW-0378">Hydrolase</keyword>
<proteinExistence type="predicted"/>
<dbReference type="GO" id="GO:0019748">
    <property type="term" value="P:secondary metabolic process"/>
    <property type="evidence" value="ECO:0007669"/>
    <property type="project" value="TreeGrafter"/>
</dbReference>
<dbReference type="EMBL" id="JZWI01000052">
    <property type="protein sequence ID" value="KLN52462.1"/>
    <property type="molecule type" value="Genomic_DNA"/>
</dbReference>
<protein>
    <submittedName>
        <fullName evidence="3">Amidohydrolase</fullName>
    </submittedName>
</protein>
<dbReference type="InterPro" id="IPR032465">
    <property type="entry name" value="ACMSD"/>
</dbReference>
<dbReference type="Proteomes" id="UP000035170">
    <property type="component" value="Unassembled WGS sequence"/>
</dbReference>
<dbReference type="InterPro" id="IPR032466">
    <property type="entry name" value="Metal_Hydrolase"/>
</dbReference>
<accession>A0A0H2LVF2</accession>
<dbReference type="RefSeq" id="WP_047787462.1">
    <property type="nucleotide sequence ID" value="NZ_JZWI01000052.1"/>
</dbReference>
<gene>
    <name evidence="3" type="ORF">VPARA_64010</name>
</gene>
<dbReference type="PANTHER" id="PTHR21240:SF30">
    <property type="entry name" value="AMIDOHYDROLASE-RELATED DOMAIN-CONTAINING PROTEIN-RELATED"/>
    <property type="match status" value="1"/>
</dbReference>
<dbReference type="GO" id="GO:0005829">
    <property type="term" value="C:cytosol"/>
    <property type="evidence" value="ECO:0007669"/>
    <property type="project" value="TreeGrafter"/>
</dbReference>
<dbReference type="GO" id="GO:0016787">
    <property type="term" value="F:hydrolase activity"/>
    <property type="evidence" value="ECO:0007669"/>
    <property type="project" value="UniProtKB-KW"/>
</dbReference>
<comment type="caution">
    <text evidence="3">The sequence shown here is derived from an EMBL/GenBank/DDBJ whole genome shotgun (WGS) entry which is preliminary data.</text>
</comment>
<name>A0A0H2LVF2_VARPD</name>
<sequence length="331" mass="36319">MNQTPKIALEEHFCAPGFNAYSAPYTRALPAEFVAKLDARLADFDDQRLAEMDAGNIEYVVLSQTMPGVQAEADRDTAVRRARENNEFLVERVSRHPQRFGAFAHVAMQDPSAAAKELERTVVEHGFKGAMINGHTLGRYYEGGAFDVFWERAQALGVPIYLHPNAFSQAPALLEGMPVLQGAAWGWGVETAGHALRLLFGGVFDRFPRLTLVLGHMGEALPYQRWRIDSRFAAYPSGIKLARKPSEYIGSNILITTSGVCSAPALLGAIGELGAQAVLFSVDYPYESTAEACTFIEDAPLDDKTRAQVCHGNARRLFKLGSPEDLALLQF</sequence>